<dbReference type="AlphaFoldDB" id="A0A0G4F700"/>
<feature type="region of interest" description="Disordered" evidence="1">
    <location>
        <begin position="1"/>
        <end position="26"/>
    </location>
</feature>
<feature type="region of interest" description="Disordered" evidence="1">
    <location>
        <begin position="94"/>
        <end position="117"/>
    </location>
</feature>
<keyword evidence="3" id="KW-1185">Reference proteome</keyword>
<accession>A0A0G4F700</accession>
<proteinExistence type="predicted"/>
<evidence type="ECO:0000313" key="3">
    <source>
        <dbReference type="Proteomes" id="UP000041254"/>
    </source>
</evidence>
<protein>
    <submittedName>
        <fullName evidence="2">Uncharacterized protein</fullName>
    </submittedName>
</protein>
<sequence length="249" mass="27717">MPYVAFQGAPSPSQRRGSPDQHTATEADQLAADTWLCVASGEDILDVVRPAVDVANEEYLRQKRRWQSLMGLIGQLVAEIQRRHALARDAAMRARAPRTQWGPRPGPALKPDVKMPPPYGYKREKISQEKGWFGGLCSCTNPMHLEGEDVEFWVPQDPLPQWDRLSAAIRYAHGEDRARYWEPERTGIYSTCVYPAPPQHCRGSSIDAVIEERGPMGFMESVYVSNAVAAYLAHIQGPDTEEGASEGGE</sequence>
<feature type="compositionally biased region" description="Pro residues" evidence="1">
    <location>
        <begin position="104"/>
        <end position="117"/>
    </location>
</feature>
<evidence type="ECO:0000256" key="1">
    <source>
        <dbReference type="SAM" id="MobiDB-lite"/>
    </source>
</evidence>
<name>A0A0G4F700_VITBC</name>
<dbReference type="Proteomes" id="UP000041254">
    <property type="component" value="Unassembled WGS sequence"/>
</dbReference>
<gene>
    <name evidence="2" type="ORF">Vbra_8875</name>
</gene>
<reference evidence="2 3" key="1">
    <citation type="submission" date="2014-11" db="EMBL/GenBank/DDBJ databases">
        <authorList>
            <person name="Zhu J."/>
            <person name="Qi W."/>
            <person name="Song R."/>
        </authorList>
    </citation>
    <scope>NUCLEOTIDE SEQUENCE [LARGE SCALE GENOMIC DNA]</scope>
</reference>
<dbReference type="InParanoid" id="A0A0G4F700"/>
<organism evidence="2 3">
    <name type="scientific">Vitrella brassicaformis (strain CCMP3155)</name>
    <dbReference type="NCBI Taxonomy" id="1169540"/>
    <lineage>
        <taxon>Eukaryota</taxon>
        <taxon>Sar</taxon>
        <taxon>Alveolata</taxon>
        <taxon>Colpodellida</taxon>
        <taxon>Vitrellaceae</taxon>
        <taxon>Vitrella</taxon>
    </lineage>
</organism>
<dbReference type="VEuPathDB" id="CryptoDB:Vbra_8875"/>
<dbReference type="EMBL" id="CDMY01000382">
    <property type="protein sequence ID" value="CEM08017.1"/>
    <property type="molecule type" value="Genomic_DNA"/>
</dbReference>
<evidence type="ECO:0000313" key="2">
    <source>
        <dbReference type="EMBL" id="CEM08017.1"/>
    </source>
</evidence>